<feature type="compositionally biased region" description="Basic and acidic residues" evidence="1">
    <location>
        <begin position="84"/>
        <end position="97"/>
    </location>
</feature>
<organism evidence="2 3">
    <name type="scientific">Chryseobacterium taeanense</name>
    <dbReference type="NCBI Taxonomy" id="311334"/>
    <lineage>
        <taxon>Bacteria</taxon>
        <taxon>Pseudomonadati</taxon>
        <taxon>Bacteroidota</taxon>
        <taxon>Flavobacteriia</taxon>
        <taxon>Flavobacteriales</taxon>
        <taxon>Weeksellaceae</taxon>
        <taxon>Chryseobacterium group</taxon>
        <taxon>Chryseobacterium</taxon>
    </lineage>
</organism>
<name>A0A1G8G7M8_9FLAO</name>
<reference evidence="3" key="1">
    <citation type="submission" date="2016-10" db="EMBL/GenBank/DDBJ databases">
        <authorList>
            <person name="Varghese N."/>
            <person name="Submissions S."/>
        </authorList>
    </citation>
    <scope>NUCLEOTIDE SEQUENCE [LARGE SCALE GENOMIC DNA]</scope>
    <source>
        <strain evidence="3">DSM 17071</strain>
    </source>
</reference>
<feature type="region of interest" description="Disordered" evidence="1">
    <location>
        <begin position="33"/>
        <end position="97"/>
    </location>
</feature>
<keyword evidence="3" id="KW-1185">Reference proteome</keyword>
<dbReference type="STRING" id="311334.SAMN05421846_102460"/>
<gene>
    <name evidence="2" type="ORF">SAMN05421846_102460</name>
</gene>
<feature type="compositionally biased region" description="Basic and acidic residues" evidence="1">
    <location>
        <begin position="67"/>
        <end position="76"/>
    </location>
</feature>
<dbReference type="RefSeq" id="WP_089855864.1">
    <property type="nucleotide sequence ID" value="NZ_FNDW01000002.1"/>
</dbReference>
<dbReference type="Proteomes" id="UP000198869">
    <property type="component" value="Unassembled WGS sequence"/>
</dbReference>
<sequence length="97" mass="11283">MKIVLASFIIISVSISAQQKKLVLPKKDTAEVHTFDPRNQNMKPKDHRKKMYEIPSVKPDESMYSSLKDKRKDTTDYKMLNSLKPEKPEPELPPKKE</sequence>
<evidence type="ECO:0000313" key="2">
    <source>
        <dbReference type="EMBL" id="SDH90418.1"/>
    </source>
</evidence>
<evidence type="ECO:0000313" key="3">
    <source>
        <dbReference type="Proteomes" id="UP000198869"/>
    </source>
</evidence>
<dbReference type="EMBL" id="FNDW01000002">
    <property type="protein sequence ID" value="SDH90418.1"/>
    <property type="molecule type" value="Genomic_DNA"/>
</dbReference>
<dbReference type="AlphaFoldDB" id="A0A1G8G7M8"/>
<dbReference type="OrthoDB" id="1274261at2"/>
<evidence type="ECO:0000256" key="1">
    <source>
        <dbReference type="SAM" id="MobiDB-lite"/>
    </source>
</evidence>
<protein>
    <submittedName>
        <fullName evidence="2">Uncharacterized protein</fullName>
    </submittedName>
</protein>
<proteinExistence type="predicted"/>
<accession>A0A1G8G7M8</accession>